<dbReference type="GO" id="GO:0005737">
    <property type="term" value="C:cytoplasm"/>
    <property type="evidence" value="ECO:0007669"/>
    <property type="project" value="UniProtKB-UniRule"/>
</dbReference>
<keyword evidence="4 7" id="KW-0805">Transcription regulation</keyword>
<feature type="domain" description="SpoVT-AbrB" evidence="8">
    <location>
        <begin position="76"/>
        <end position="119"/>
    </location>
</feature>
<accession>A0A8G1E8U2</accession>
<dbReference type="InterPro" id="IPR003444">
    <property type="entry name" value="MraZ"/>
</dbReference>
<dbReference type="EMBL" id="JADOFP010000005">
    <property type="protein sequence ID" value="MBF7115363.1"/>
    <property type="molecule type" value="Genomic_DNA"/>
</dbReference>
<sequence>MFMGEFEHSLDSKGRLIIPSKFRDQLDSNFVVTRGLDGCLFVYPLSEWRLVEEKLSQLPSNKKNNRAFVRFMFADAVQCDFDKQGRIIIPKKLRLHAELQKECVLVGVSNRVEIWNKARWEETIEETEENFDDIAENLIDFGL</sequence>
<dbReference type="Gene3D" id="3.40.1550.20">
    <property type="entry name" value="Transcriptional regulator MraZ domain"/>
    <property type="match status" value="1"/>
</dbReference>
<keyword evidence="5 7" id="KW-0238">DNA-binding</keyword>
<dbReference type="PANTHER" id="PTHR34701:SF1">
    <property type="entry name" value="TRANSCRIPTIONAL REGULATOR MRAZ"/>
    <property type="match status" value="1"/>
</dbReference>
<organism evidence="9 14">
    <name type="scientific">Pediococcus pentosaceus</name>
    <dbReference type="NCBI Taxonomy" id="1255"/>
    <lineage>
        <taxon>Bacteria</taxon>
        <taxon>Bacillati</taxon>
        <taxon>Bacillota</taxon>
        <taxon>Bacilli</taxon>
        <taxon>Lactobacillales</taxon>
        <taxon>Lactobacillaceae</taxon>
        <taxon>Pediococcus</taxon>
    </lineage>
</organism>
<dbReference type="RefSeq" id="WP_002833498.1">
    <property type="nucleotide sequence ID" value="NZ_BEWQ01000002.1"/>
</dbReference>
<dbReference type="GO" id="GO:2000143">
    <property type="term" value="P:negative regulation of DNA-templated transcription initiation"/>
    <property type="evidence" value="ECO:0007669"/>
    <property type="project" value="TreeGrafter"/>
</dbReference>
<dbReference type="EMBL" id="CP118739">
    <property type="protein sequence ID" value="WEA57134.1"/>
    <property type="molecule type" value="Genomic_DNA"/>
</dbReference>
<dbReference type="InterPro" id="IPR007159">
    <property type="entry name" value="SpoVT-AbrB_dom"/>
</dbReference>
<keyword evidence="3" id="KW-0677">Repeat</keyword>
<dbReference type="PROSITE" id="PS51740">
    <property type="entry name" value="SPOVT_ABRB"/>
    <property type="match status" value="2"/>
</dbReference>
<proteinExistence type="inferred from homology"/>
<dbReference type="NCBIfam" id="TIGR00242">
    <property type="entry name" value="division/cell wall cluster transcriptional repressor MraZ"/>
    <property type="match status" value="1"/>
</dbReference>
<evidence type="ECO:0000313" key="14">
    <source>
        <dbReference type="Proteomes" id="UP000196118"/>
    </source>
</evidence>
<dbReference type="CDD" id="cd16320">
    <property type="entry name" value="MraZ_N"/>
    <property type="match status" value="1"/>
</dbReference>
<evidence type="ECO:0000313" key="16">
    <source>
        <dbReference type="Proteomes" id="UP001214131"/>
    </source>
</evidence>
<evidence type="ECO:0000313" key="11">
    <source>
        <dbReference type="EMBL" id="MBF7115363.1"/>
    </source>
</evidence>
<dbReference type="PANTHER" id="PTHR34701">
    <property type="entry name" value="TRANSCRIPTIONAL REGULATOR MRAZ"/>
    <property type="match status" value="1"/>
</dbReference>
<gene>
    <name evidence="7 10" type="primary">mraZ</name>
    <name evidence="10" type="ORF">GBO79_02870</name>
    <name evidence="11" type="ORF">ITQ90_07715</name>
    <name evidence="12" type="ORF">ITQ97_00145</name>
    <name evidence="13" type="ORF">PWB86_08085</name>
    <name evidence="9" type="ORF">S100892_00908</name>
</gene>
<evidence type="ECO:0000256" key="7">
    <source>
        <dbReference type="HAMAP-Rule" id="MF_01008"/>
    </source>
</evidence>
<name>A0A1Y0VMV3_PEDPE</name>
<dbReference type="CDD" id="cd16321">
    <property type="entry name" value="MraZ_C"/>
    <property type="match status" value="1"/>
</dbReference>
<dbReference type="Proteomes" id="UP000196118">
    <property type="component" value="Chromosome"/>
</dbReference>
<dbReference type="GO" id="GO:0000976">
    <property type="term" value="F:transcription cis-regulatory region binding"/>
    <property type="evidence" value="ECO:0007669"/>
    <property type="project" value="TreeGrafter"/>
</dbReference>
<dbReference type="SMR" id="A0A1Y0VMV3"/>
<reference evidence="9 14" key="1">
    <citation type="submission" date="2017-05" db="EMBL/GenBank/DDBJ databases">
        <title>Genome sequence of Pediococcus pentosaceus strain SRCM100892.</title>
        <authorList>
            <person name="Cho S.H."/>
        </authorList>
    </citation>
    <scope>NUCLEOTIDE SEQUENCE [LARGE SCALE GENOMIC DNA]</scope>
    <source>
        <strain evidence="9 14">SRCM100892</strain>
    </source>
</reference>
<evidence type="ECO:0000256" key="3">
    <source>
        <dbReference type="ARBA" id="ARBA00022737"/>
    </source>
</evidence>
<dbReference type="Proteomes" id="UP001214131">
    <property type="component" value="Chromosome"/>
</dbReference>
<dbReference type="HAMAP" id="MF_01008">
    <property type="entry name" value="MraZ"/>
    <property type="match status" value="1"/>
</dbReference>
<evidence type="ECO:0000313" key="10">
    <source>
        <dbReference type="EMBL" id="KAF0415282.1"/>
    </source>
</evidence>
<dbReference type="InterPro" id="IPR020603">
    <property type="entry name" value="MraZ_dom"/>
</dbReference>
<keyword evidence="2 7" id="KW-0963">Cytoplasm</keyword>
<evidence type="ECO:0000313" key="13">
    <source>
        <dbReference type="EMBL" id="WEA57134.1"/>
    </source>
</evidence>
<dbReference type="GO" id="GO:0009295">
    <property type="term" value="C:nucleoid"/>
    <property type="evidence" value="ECO:0007669"/>
    <property type="project" value="UniProtKB-SubCell"/>
</dbReference>
<keyword evidence="15" id="KW-1185">Reference proteome</keyword>
<dbReference type="Pfam" id="PF02381">
    <property type="entry name" value="MraZ"/>
    <property type="match status" value="2"/>
</dbReference>
<dbReference type="Proteomes" id="UP001194632">
    <property type="component" value="Unassembled WGS sequence"/>
</dbReference>
<evidence type="ECO:0000313" key="15">
    <source>
        <dbReference type="Proteomes" id="UP000472573"/>
    </source>
</evidence>
<comment type="subunit">
    <text evidence="7">Forms oligomers.</text>
</comment>
<evidence type="ECO:0000256" key="5">
    <source>
        <dbReference type="ARBA" id="ARBA00023125"/>
    </source>
</evidence>
<comment type="similarity">
    <text evidence="7">Belongs to the MraZ family.</text>
</comment>
<protein>
    <recommendedName>
        <fullName evidence="1 7">Transcriptional regulator MraZ</fullName>
    </recommendedName>
</protein>
<reference evidence="13 16" key="6">
    <citation type="submission" date="2023-02" db="EMBL/GenBank/DDBJ databases">
        <title>Comparative genomics and fermentation flavor characterization of five lactic acid bacteria reveal flavor biosynthesis metabolic pathways in fermented muskmelon puree.</title>
        <authorList>
            <person name="Yuan L."/>
            <person name="Li M."/>
            <person name="Xu X."/>
            <person name="Lao F."/>
            <person name="Wu J."/>
        </authorList>
    </citation>
    <scope>NUCLEOTIDE SEQUENCE [LARGE SCALE GENOMIC DNA]</scope>
    <source>
        <strain evidence="13 16">Ca-4</strain>
    </source>
</reference>
<evidence type="ECO:0000313" key="12">
    <source>
        <dbReference type="EMBL" id="MBF7126247.1"/>
    </source>
</evidence>
<dbReference type="AlphaFoldDB" id="A0A1Y0VMV3"/>
<evidence type="ECO:0000313" key="9">
    <source>
        <dbReference type="EMBL" id="ARW19482.1"/>
    </source>
</evidence>
<evidence type="ECO:0000256" key="1">
    <source>
        <dbReference type="ARBA" id="ARBA00013860"/>
    </source>
</evidence>
<reference evidence="15" key="4">
    <citation type="submission" date="2020-03" db="EMBL/GenBank/DDBJ databases">
        <title>SpeciesPrimer: A bioinformatics pipeline dedicated to the design of qPCR primers for the quantification of bacterial species.</title>
        <authorList>
            <person name="Dreier M."/>
            <person name="Berthoud H."/>
            <person name="Shani N."/>
            <person name="Wechsler D."/>
            <person name="Junier P."/>
        </authorList>
    </citation>
    <scope>NUCLEOTIDE SEQUENCE [LARGE SCALE GENOMIC DNA]</scope>
    <source>
        <strain evidence="15">FAM13073</strain>
    </source>
</reference>
<evidence type="ECO:0000256" key="6">
    <source>
        <dbReference type="ARBA" id="ARBA00023163"/>
    </source>
</evidence>
<feature type="domain" description="SpoVT-AbrB" evidence="8">
    <location>
        <begin position="5"/>
        <end position="47"/>
    </location>
</feature>
<reference evidence="10" key="2">
    <citation type="submission" date="2019-10" db="EMBL/GenBank/DDBJ databases">
        <authorList>
            <person name="Irmler S."/>
            <person name="Berthoud H."/>
            <person name="Roetschi A."/>
            <person name="Arias E."/>
            <person name="Shani N."/>
            <person name="Wuethrich D."/>
            <person name="Bruggmann R."/>
        </authorList>
    </citation>
    <scope>NUCLEOTIDE SEQUENCE</scope>
    <source>
        <strain evidence="10">FAM13073</strain>
    </source>
</reference>
<comment type="subcellular location">
    <subcellularLocation>
        <location evidence="7">Cytoplasm</location>
        <location evidence="7">Nucleoid</location>
    </subcellularLocation>
</comment>
<dbReference type="SUPFAM" id="SSF89447">
    <property type="entry name" value="AbrB/MazE/MraZ-like"/>
    <property type="match status" value="1"/>
</dbReference>
<dbReference type="EMBL" id="JADOFV010000001">
    <property type="protein sequence ID" value="MBF7126247.1"/>
    <property type="molecule type" value="Genomic_DNA"/>
</dbReference>
<evidence type="ECO:0000256" key="4">
    <source>
        <dbReference type="ARBA" id="ARBA00023015"/>
    </source>
</evidence>
<dbReference type="InterPro" id="IPR035642">
    <property type="entry name" value="MraZ_N"/>
</dbReference>
<dbReference type="FunFam" id="3.40.1550.20:FF:000002">
    <property type="entry name" value="Transcriptional regulator MraZ"/>
    <property type="match status" value="1"/>
</dbReference>
<accession>A0A1Y0VMV3</accession>
<dbReference type="EMBL" id="WENB01000001">
    <property type="protein sequence ID" value="KAF0415282.1"/>
    <property type="molecule type" value="Genomic_DNA"/>
</dbReference>
<dbReference type="InterPro" id="IPR035644">
    <property type="entry name" value="MraZ_C"/>
</dbReference>
<evidence type="ECO:0000256" key="2">
    <source>
        <dbReference type="ARBA" id="ARBA00022490"/>
    </source>
</evidence>
<dbReference type="Proteomes" id="UP000743107">
    <property type="component" value="Unassembled WGS sequence"/>
</dbReference>
<dbReference type="Proteomes" id="UP000472573">
    <property type="component" value="Unassembled WGS sequence"/>
</dbReference>
<evidence type="ECO:0000259" key="8">
    <source>
        <dbReference type="PROSITE" id="PS51740"/>
    </source>
</evidence>
<dbReference type="InterPro" id="IPR037914">
    <property type="entry name" value="SpoVT-AbrB_sf"/>
</dbReference>
<dbReference type="GO" id="GO:0003700">
    <property type="term" value="F:DNA-binding transcription factor activity"/>
    <property type="evidence" value="ECO:0007669"/>
    <property type="project" value="UniProtKB-UniRule"/>
</dbReference>
<dbReference type="GeneID" id="33062134"/>
<keyword evidence="6 7" id="KW-0804">Transcription</keyword>
<dbReference type="EMBL" id="CP021474">
    <property type="protein sequence ID" value="ARW19482.1"/>
    <property type="molecule type" value="Genomic_DNA"/>
</dbReference>
<reference evidence="10" key="3">
    <citation type="submission" date="2019-12" db="EMBL/GenBank/DDBJ databases">
        <title>SpeciesPrimer: A bioinformatics pipeline dedicated to the design of qPCR primers for the quantification of bacterial species.</title>
        <authorList>
            <person name="Dreier M."/>
            <person name="Berthoud H."/>
            <person name="Shani N."/>
            <person name="Wechsler D."/>
            <person name="Junier P."/>
        </authorList>
    </citation>
    <scope>NUCLEOTIDE SEQUENCE</scope>
    <source>
        <strain evidence="10">FAM13073</strain>
    </source>
</reference>
<reference evidence="11" key="5">
    <citation type="submission" date="2020-11" db="EMBL/GenBank/DDBJ databases">
        <title>Antibiotic susceptibility profiles of Pediococcus pentosaceus from various origins and their implications for the safety assessment of strains with food-technology applications.</title>
        <authorList>
            <person name="Shani N."/>
            <person name="Oberhaensli S."/>
            <person name="Arias E."/>
        </authorList>
    </citation>
    <scope>NUCLEOTIDE SEQUENCE</scope>
    <source>
        <strain evidence="12">FAM 19164</strain>
        <strain evidence="11">FAM 24207</strain>
    </source>
</reference>
<dbReference type="InterPro" id="IPR038619">
    <property type="entry name" value="MraZ_sf"/>
</dbReference>
<dbReference type="OMA" id="ECELDGN"/>